<comment type="function">
    <text evidence="4">DNA-dependent RNA polymerase catalyzes the transcription of DNA into RNA using the four ribonucleoside triphosphates as substrates. Specific peripheric component of RNA polymerase III which synthesizes small RNAs, such as 5S rRNA and tRNAs.</text>
</comment>
<organism evidence="6 7">
    <name type="scientific">Physocladia obscura</name>
    <dbReference type="NCBI Taxonomy" id="109957"/>
    <lineage>
        <taxon>Eukaryota</taxon>
        <taxon>Fungi</taxon>
        <taxon>Fungi incertae sedis</taxon>
        <taxon>Chytridiomycota</taxon>
        <taxon>Chytridiomycota incertae sedis</taxon>
        <taxon>Chytridiomycetes</taxon>
        <taxon>Chytridiales</taxon>
        <taxon>Chytriomycetaceae</taxon>
        <taxon>Physocladia</taxon>
    </lineage>
</organism>
<accession>A0AAD5T8N3</accession>
<feature type="compositionally biased region" description="Acidic residues" evidence="5">
    <location>
        <begin position="169"/>
        <end position="205"/>
    </location>
</feature>
<dbReference type="Pfam" id="PF11705">
    <property type="entry name" value="RNA_pol_3_Rpc31"/>
    <property type="match status" value="1"/>
</dbReference>
<evidence type="ECO:0000256" key="2">
    <source>
        <dbReference type="ARBA" id="ARBA00008352"/>
    </source>
</evidence>
<evidence type="ECO:0000256" key="4">
    <source>
        <dbReference type="PIRNR" id="PIRNR000777"/>
    </source>
</evidence>
<evidence type="ECO:0000313" key="6">
    <source>
        <dbReference type="EMBL" id="KAJ3126511.1"/>
    </source>
</evidence>
<reference evidence="6" key="1">
    <citation type="submission" date="2020-05" db="EMBL/GenBank/DDBJ databases">
        <title>Phylogenomic resolution of chytrid fungi.</title>
        <authorList>
            <person name="Stajich J.E."/>
            <person name="Amses K."/>
            <person name="Simmons R."/>
            <person name="Seto K."/>
            <person name="Myers J."/>
            <person name="Bonds A."/>
            <person name="Quandt C.A."/>
            <person name="Barry K."/>
            <person name="Liu P."/>
            <person name="Grigoriev I."/>
            <person name="Longcore J.E."/>
            <person name="James T.Y."/>
        </authorList>
    </citation>
    <scope>NUCLEOTIDE SEQUENCE</scope>
    <source>
        <strain evidence="6">JEL0513</strain>
    </source>
</reference>
<comment type="subcellular location">
    <subcellularLocation>
        <location evidence="1 4">Nucleus</location>
    </subcellularLocation>
</comment>
<dbReference type="InterPro" id="IPR024661">
    <property type="entry name" value="RNA_pol_III_Rpc31"/>
</dbReference>
<gene>
    <name evidence="6" type="ORF">HK100_010214</name>
</gene>
<keyword evidence="7" id="KW-1185">Reference proteome</keyword>
<feature type="region of interest" description="Disordered" evidence="5">
    <location>
        <begin position="1"/>
        <end position="24"/>
    </location>
</feature>
<dbReference type="AlphaFoldDB" id="A0AAD5T8N3"/>
<dbReference type="GO" id="GO:0005666">
    <property type="term" value="C:RNA polymerase III complex"/>
    <property type="evidence" value="ECO:0007669"/>
    <property type="project" value="UniProtKB-UniRule"/>
</dbReference>
<dbReference type="PIRSF" id="PIRSF000777">
    <property type="entry name" value="RNA_polIII_C31"/>
    <property type="match status" value="1"/>
</dbReference>
<evidence type="ECO:0000256" key="3">
    <source>
        <dbReference type="ARBA" id="ARBA00023242"/>
    </source>
</evidence>
<evidence type="ECO:0000256" key="5">
    <source>
        <dbReference type="SAM" id="MobiDB-lite"/>
    </source>
</evidence>
<dbReference type="PANTHER" id="PTHR15367:SF2">
    <property type="entry name" value="DNA-DIRECTED RNA POLYMERASE III SUBUNIT"/>
    <property type="match status" value="1"/>
</dbReference>
<proteinExistence type="inferred from homology"/>
<keyword evidence="3 4" id="KW-0539">Nucleus</keyword>
<feature type="compositionally biased region" description="Basic and acidic residues" evidence="5">
    <location>
        <begin position="140"/>
        <end position="168"/>
    </location>
</feature>
<dbReference type="EMBL" id="JADGJH010000555">
    <property type="protein sequence ID" value="KAJ3126511.1"/>
    <property type="molecule type" value="Genomic_DNA"/>
</dbReference>
<evidence type="ECO:0000313" key="7">
    <source>
        <dbReference type="Proteomes" id="UP001211907"/>
    </source>
</evidence>
<evidence type="ECO:0000256" key="1">
    <source>
        <dbReference type="ARBA" id="ARBA00004123"/>
    </source>
</evidence>
<comment type="subunit">
    <text evidence="4">Component of the RNA polymerase III (Pol III) complex.</text>
</comment>
<comment type="similarity">
    <text evidence="2 4">Belongs to the eukaryotic RPC7 RNA polymerase subunit family.</text>
</comment>
<feature type="region of interest" description="Disordered" evidence="5">
    <location>
        <begin position="122"/>
        <end position="209"/>
    </location>
</feature>
<dbReference type="PANTHER" id="PTHR15367">
    <property type="entry name" value="DNA-DIRECTED RNA POLYMERASE III"/>
    <property type="match status" value="1"/>
</dbReference>
<comment type="caution">
    <text evidence="6">The sequence shown here is derived from an EMBL/GenBank/DDBJ whole genome shotgun (WGS) entry which is preliminary data.</text>
</comment>
<dbReference type="GO" id="GO:0006383">
    <property type="term" value="P:transcription by RNA polymerase III"/>
    <property type="evidence" value="ECO:0007669"/>
    <property type="project" value="UniProtKB-UniRule"/>
</dbReference>
<name>A0AAD5T8N3_9FUNG</name>
<dbReference type="Proteomes" id="UP001211907">
    <property type="component" value="Unassembled WGS sequence"/>
</dbReference>
<sequence length="234" mass="26359">MSRGGFRGGRGGRGGGRGGFGRGGAQTGLDIEGLDLSFRDVPLFPDMALPPIFKKVTDDERHLLDIDKKWMSQFKDSPFHLEIPPVRDDIERYSDKFKSWARPKNKSLISVKTDLKYFPDELHQVKDPSKKPSTGSAKPAKGDVNLEKVLRDAEKDEQTQNKRAKIGDSEEDEEIDPHDYDEEDEEDDDYVNNYYEDDDDGAGGDDSDHGLPSFYILIDLLTLTLIHNFAGDYS</sequence>
<protein>
    <recommendedName>
        <fullName evidence="4">DNA-directed RNA polymerase III subunit</fullName>
    </recommendedName>
</protein>